<dbReference type="PANTHER" id="PTHR47843:SF5">
    <property type="entry name" value="BTB_POZ DOMAIN PROTEIN"/>
    <property type="match status" value="1"/>
</dbReference>
<sequence>MATPAAAPARTTVNASMYESGKYSNMTIVCKEKTCRVHRCIVCLQSKPLAAAVDGGFKEGINKEVNLDDNEPEIVGKMLEYLYNADYSDGRVVGTSATASNTPSKPASIRFKRSKLSRPSIQTQIASEASTPQSAAALFTNAQVFVIADKYDIQGLKELATKKYTELVSNNWNSEYFVNSLKLLYEETPESDRLLKNVAITTAGKQTKELVDRGEFAALCKENGEIAFDVMKASFLSSQMHTCGDCGRTDAETSFYCSDNDGRWYCNNCTDFRWRTA</sequence>
<feature type="domain" description="BTB" evidence="1">
    <location>
        <begin position="24"/>
        <end position="91"/>
    </location>
</feature>
<reference evidence="2 3" key="1">
    <citation type="submission" date="2018-05" db="EMBL/GenBank/DDBJ databases">
        <title>Genome sequencing and assembly of the regulated plant pathogen Lachnellula willkommii and related sister species for the development of diagnostic species identification markers.</title>
        <authorList>
            <person name="Giroux E."/>
            <person name="Bilodeau G."/>
        </authorList>
    </citation>
    <scope>NUCLEOTIDE SEQUENCE [LARGE SCALE GENOMIC DNA]</scope>
    <source>
        <strain evidence="2 3">CBS 268.59</strain>
    </source>
</reference>
<dbReference type="InterPro" id="IPR000210">
    <property type="entry name" value="BTB/POZ_dom"/>
</dbReference>
<dbReference type="Gene3D" id="3.30.710.10">
    <property type="entry name" value="Potassium Channel Kv1.1, Chain A"/>
    <property type="match status" value="1"/>
</dbReference>
<evidence type="ECO:0000313" key="3">
    <source>
        <dbReference type="Proteomes" id="UP000469558"/>
    </source>
</evidence>
<evidence type="ECO:0000313" key="2">
    <source>
        <dbReference type="EMBL" id="TVY83182.1"/>
    </source>
</evidence>
<gene>
    <name evidence="2" type="ORF">LSUE1_G003669</name>
</gene>
<proteinExistence type="predicted"/>
<dbReference type="Pfam" id="PF00651">
    <property type="entry name" value="BTB"/>
    <property type="match status" value="1"/>
</dbReference>
<dbReference type="PROSITE" id="PS50097">
    <property type="entry name" value="BTB"/>
    <property type="match status" value="1"/>
</dbReference>
<evidence type="ECO:0000259" key="1">
    <source>
        <dbReference type="PROSITE" id="PS50097"/>
    </source>
</evidence>
<dbReference type="SUPFAM" id="SSF54695">
    <property type="entry name" value="POZ domain"/>
    <property type="match status" value="1"/>
</dbReference>
<dbReference type="EMBL" id="QGMK01000221">
    <property type="protein sequence ID" value="TVY83182.1"/>
    <property type="molecule type" value="Genomic_DNA"/>
</dbReference>
<protein>
    <recommendedName>
        <fullName evidence="1">BTB domain-containing protein</fullName>
    </recommendedName>
</protein>
<comment type="caution">
    <text evidence="2">The sequence shown here is derived from an EMBL/GenBank/DDBJ whole genome shotgun (WGS) entry which is preliminary data.</text>
</comment>
<dbReference type="InterPro" id="IPR011333">
    <property type="entry name" value="SKP1/BTB/POZ_sf"/>
</dbReference>
<keyword evidence="3" id="KW-1185">Reference proteome</keyword>
<name>A0A8T9CDB8_9HELO</name>
<dbReference type="AlphaFoldDB" id="A0A8T9CDB8"/>
<organism evidence="2 3">
    <name type="scientific">Lachnellula suecica</name>
    <dbReference type="NCBI Taxonomy" id="602035"/>
    <lineage>
        <taxon>Eukaryota</taxon>
        <taxon>Fungi</taxon>
        <taxon>Dikarya</taxon>
        <taxon>Ascomycota</taxon>
        <taxon>Pezizomycotina</taxon>
        <taxon>Leotiomycetes</taxon>
        <taxon>Helotiales</taxon>
        <taxon>Lachnaceae</taxon>
        <taxon>Lachnellula</taxon>
    </lineage>
</organism>
<accession>A0A8T9CDB8</accession>
<dbReference type="Proteomes" id="UP000469558">
    <property type="component" value="Unassembled WGS sequence"/>
</dbReference>
<dbReference type="PANTHER" id="PTHR47843">
    <property type="entry name" value="BTB DOMAIN-CONTAINING PROTEIN-RELATED"/>
    <property type="match status" value="1"/>
</dbReference>
<dbReference type="OrthoDB" id="6359816at2759"/>